<proteinExistence type="predicted"/>
<protein>
    <recommendedName>
        <fullName evidence="2">Bacteriophage Gp15 protein</fullName>
    </recommendedName>
</protein>
<dbReference type="Pfam" id="PF06854">
    <property type="entry name" value="Phage_Gp15"/>
    <property type="match status" value="1"/>
</dbReference>
<evidence type="ECO:0000313" key="1">
    <source>
        <dbReference type="EMBL" id="DAD75402.1"/>
    </source>
</evidence>
<dbReference type="EMBL" id="BK014782">
    <property type="protein sequence ID" value="DAD75402.1"/>
    <property type="molecule type" value="Genomic_DNA"/>
</dbReference>
<name>A0A8S5LZK7_9CAUD</name>
<organism evidence="1">
    <name type="scientific">Siphoviridae sp. ctqw35</name>
    <dbReference type="NCBI Taxonomy" id="2826471"/>
    <lineage>
        <taxon>Viruses</taxon>
        <taxon>Duplodnaviria</taxon>
        <taxon>Heunggongvirae</taxon>
        <taxon>Uroviricota</taxon>
        <taxon>Caudoviricetes</taxon>
    </lineage>
</organism>
<sequence>MYSNLLINQLPQHTDSGMRIRTDFRESIKFELLMQDRTIEDDKKIRMILNLYYYRPEQITDIKKALEEVVWFYSGGDKKENTNRTAKNNNKKQIYSYEFDAEYIYSAFMQQYRIDLNSIKYLHWWKFRALFVNLNEDVMFSKIMQYRAIQLNTIKDNEMKKFYKKMKRLYALPDMRTEEEKEYDFGEAFS</sequence>
<evidence type="ECO:0008006" key="2">
    <source>
        <dbReference type="Google" id="ProtNLM"/>
    </source>
</evidence>
<dbReference type="InterPro" id="IPR009660">
    <property type="entry name" value="Phage_A500_Gp15"/>
</dbReference>
<accession>A0A8S5LZK7</accession>
<reference evidence="1" key="1">
    <citation type="journal article" date="2021" name="Proc. Natl. Acad. Sci. U.S.A.">
        <title>A Catalog of Tens of Thousands of Viruses from Human Metagenomes Reveals Hidden Associations with Chronic Diseases.</title>
        <authorList>
            <person name="Tisza M.J."/>
            <person name="Buck C.B."/>
        </authorList>
    </citation>
    <scope>NUCLEOTIDE SEQUENCE</scope>
    <source>
        <strain evidence="1">Ctqw35</strain>
    </source>
</reference>